<protein>
    <submittedName>
        <fullName evidence="1">Uncharacterized protein</fullName>
    </submittedName>
</protein>
<reference evidence="1 2" key="1">
    <citation type="journal article" date="2014" name="PLoS Genet.">
        <title>Comparative Genomic Analysis of N2-Fixing and Non-N2-Fixing Paenibacillus spp.: Organization, Evolution and Expression of the Nitrogen Fixation Genes.</title>
        <authorList>
            <person name="Xie J.B."/>
            <person name="Du Z."/>
            <person name="Bai L."/>
            <person name="Tian C."/>
            <person name="Zhang Y."/>
            <person name="Xie J.Y."/>
            <person name="Wang T."/>
            <person name="Liu X."/>
            <person name="Chen X."/>
            <person name="Cheng Q."/>
            <person name="Chen S."/>
            <person name="Li J."/>
        </authorList>
    </citation>
    <scope>NUCLEOTIDE SEQUENCE [LARGE SCALE GENOMIC DNA]</scope>
    <source>
        <strain evidence="1 2">T27</strain>
    </source>
</reference>
<sequence>MVLTNLKKGLTMMNSYEEEFLKALELEDSLPGTTKCQKEANEHRRRLCLHYINKRQNDEETTYTDLAQEMHINKAIDPSYRLSIFGFLK</sequence>
<organism evidence="1 2">
    <name type="scientific">Paenibacillus sabinae T27</name>
    <dbReference type="NCBI Taxonomy" id="1268072"/>
    <lineage>
        <taxon>Bacteria</taxon>
        <taxon>Bacillati</taxon>
        <taxon>Bacillota</taxon>
        <taxon>Bacilli</taxon>
        <taxon>Bacillales</taxon>
        <taxon>Paenibacillaceae</taxon>
        <taxon>Paenibacillus</taxon>
    </lineage>
</organism>
<keyword evidence="2" id="KW-1185">Reference proteome</keyword>
<name>X4ZBR9_9BACL</name>
<dbReference type="KEGG" id="psab:PSAB_10705"/>
<proteinExistence type="predicted"/>
<dbReference type="EMBL" id="CP004078">
    <property type="protein sequence ID" value="AHV97071.1"/>
    <property type="molecule type" value="Genomic_DNA"/>
</dbReference>
<dbReference type="Proteomes" id="UP000019772">
    <property type="component" value="Chromosome"/>
</dbReference>
<dbReference type="AlphaFoldDB" id="X4ZBR9"/>
<dbReference type="HOGENOM" id="CLU_2451848_0_0_9"/>
<evidence type="ECO:0000313" key="1">
    <source>
        <dbReference type="EMBL" id="AHV97071.1"/>
    </source>
</evidence>
<accession>X4ZBR9</accession>
<gene>
    <name evidence="1" type="ORF">PSAB_10705</name>
</gene>
<evidence type="ECO:0000313" key="2">
    <source>
        <dbReference type="Proteomes" id="UP000019772"/>
    </source>
</evidence>